<evidence type="ECO:0000256" key="3">
    <source>
        <dbReference type="ARBA" id="ARBA00009479"/>
    </source>
</evidence>
<dbReference type="InterPro" id="IPR011768">
    <property type="entry name" value="Transl_elongation_fac_P"/>
</dbReference>
<dbReference type="CDD" id="cd04470">
    <property type="entry name" value="S1_EF-P_repeat_1"/>
    <property type="match status" value="1"/>
</dbReference>
<protein>
    <recommendedName>
        <fullName evidence="7 8">Elongation factor P</fullName>
        <shortName evidence="7">EF-P</shortName>
    </recommendedName>
</protein>
<dbReference type="Gene3D" id="2.40.50.140">
    <property type="entry name" value="Nucleic acid-binding proteins"/>
    <property type="match status" value="2"/>
</dbReference>
<dbReference type="Pfam" id="PF01132">
    <property type="entry name" value="EFP"/>
    <property type="match status" value="1"/>
</dbReference>
<dbReference type="FunFam" id="2.40.50.140:FF:000004">
    <property type="entry name" value="Elongation factor P"/>
    <property type="match status" value="1"/>
</dbReference>
<dbReference type="KEGG" id="rmc:RMONA_03930"/>
<dbReference type="Pfam" id="PF09285">
    <property type="entry name" value="Elong-fact-P_C"/>
    <property type="match status" value="1"/>
</dbReference>
<evidence type="ECO:0000256" key="7">
    <source>
        <dbReference type="HAMAP-Rule" id="MF_00141"/>
    </source>
</evidence>
<dbReference type="Pfam" id="PF08207">
    <property type="entry name" value="EFP_N"/>
    <property type="match status" value="1"/>
</dbReference>
<dbReference type="GO" id="GO:0005829">
    <property type="term" value="C:cytosol"/>
    <property type="evidence" value="ECO:0007669"/>
    <property type="project" value="UniProtKB-ARBA"/>
</dbReference>
<dbReference type="Proteomes" id="UP000018149">
    <property type="component" value="Chromosome I"/>
</dbReference>
<evidence type="ECO:0000256" key="4">
    <source>
        <dbReference type="ARBA" id="ARBA00022490"/>
    </source>
</evidence>
<dbReference type="InterPro" id="IPR001059">
    <property type="entry name" value="Transl_elong_P/YeiP_cen"/>
</dbReference>
<dbReference type="PANTHER" id="PTHR30053:SF14">
    <property type="entry name" value="TRANSLATION ELONGATION FACTOR KOW-LIKE DOMAIN-CONTAINING PROTEIN"/>
    <property type="match status" value="1"/>
</dbReference>
<feature type="domain" description="Elongation factor P C-terminal" evidence="10">
    <location>
        <begin position="131"/>
        <end position="186"/>
    </location>
</feature>
<dbReference type="GO" id="GO:0043043">
    <property type="term" value="P:peptide biosynthetic process"/>
    <property type="evidence" value="ECO:0007669"/>
    <property type="project" value="InterPro"/>
</dbReference>
<evidence type="ECO:0000256" key="5">
    <source>
        <dbReference type="ARBA" id="ARBA00022768"/>
    </source>
</evidence>
<dbReference type="Gene3D" id="2.30.30.30">
    <property type="match status" value="1"/>
</dbReference>
<dbReference type="SMART" id="SM01185">
    <property type="entry name" value="EFP"/>
    <property type="match status" value="1"/>
</dbReference>
<dbReference type="InterPro" id="IPR015365">
    <property type="entry name" value="Elong-fact-P_C"/>
</dbReference>
<evidence type="ECO:0000256" key="9">
    <source>
        <dbReference type="RuleBase" id="RU004389"/>
    </source>
</evidence>
<evidence type="ECO:0000313" key="13">
    <source>
        <dbReference type="Proteomes" id="UP000018149"/>
    </source>
</evidence>
<keyword evidence="4 7" id="KW-0963">Cytoplasm</keyword>
<comment type="function">
    <text evidence="7">Involved in peptide bond synthesis. Stimulates efficient translation and peptide-bond synthesis on native or reconstituted 70S ribosomes in vitro. Probably functions indirectly by altering the affinity of the ribosome for aminoacyl-tRNA, thus increasing their reactivity as acceptors for peptidyl transferase.</text>
</comment>
<evidence type="ECO:0000259" key="11">
    <source>
        <dbReference type="SMART" id="SM01185"/>
    </source>
</evidence>
<name>A0A0B7IZ22_9RICK</name>
<keyword evidence="5 7" id="KW-0251">Elongation factor</keyword>
<evidence type="ECO:0000259" key="10">
    <source>
        <dbReference type="SMART" id="SM00841"/>
    </source>
</evidence>
<keyword evidence="6 7" id="KW-0648">Protein biosynthesis</keyword>
<comment type="similarity">
    <text evidence="3 7 9">Belongs to the elongation factor P family.</text>
</comment>
<dbReference type="STRING" id="109232.RMONA_03930"/>
<reference evidence="12 13" key="1">
    <citation type="submission" date="2015-01" db="EMBL/GenBank/DDBJ databases">
        <title>Draft genome sequence of Rickettsia monacensis strain IrR/Munich.</title>
        <authorList>
            <person name="Felsheim R.F."/>
            <person name="Johnson S.L."/>
            <person name="Kurtti T.J."/>
            <person name="Munderloh U.G."/>
        </authorList>
    </citation>
    <scope>NUCLEOTIDE SEQUENCE [LARGE SCALE GENOMIC DNA]</scope>
    <source>
        <strain evidence="12 13">IrR/Munich</strain>
    </source>
</reference>
<dbReference type="EMBL" id="LN794217">
    <property type="protein sequence ID" value="CEO17172.1"/>
    <property type="molecule type" value="Genomic_DNA"/>
</dbReference>
<dbReference type="InterPro" id="IPR008991">
    <property type="entry name" value="Translation_prot_SH3-like_sf"/>
</dbReference>
<dbReference type="GO" id="GO:0003746">
    <property type="term" value="F:translation elongation factor activity"/>
    <property type="evidence" value="ECO:0007669"/>
    <property type="project" value="UniProtKB-UniRule"/>
</dbReference>
<dbReference type="NCBIfam" id="NF001810">
    <property type="entry name" value="PRK00529.1"/>
    <property type="match status" value="1"/>
</dbReference>
<accession>A0A0B7IZ22</accession>
<dbReference type="InterPro" id="IPR013852">
    <property type="entry name" value="Transl_elong_P/YeiP_CS"/>
</dbReference>
<dbReference type="PANTHER" id="PTHR30053">
    <property type="entry name" value="ELONGATION FACTOR P"/>
    <property type="match status" value="1"/>
</dbReference>
<organism evidence="12 13">
    <name type="scientific">Rickettsia monacensis</name>
    <dbReference type="NCBI Taxonomy" id="109232"/>
    <lineage>
        <taxon>Bacteria</taxon>
        <taxon>Pseudomonadati</taxon>
        <taxon>Pseudomonadota</taxon>
        <taxon>Alphaproteobacteria</taxon>
        <taxon>Rickettsiales</taxon>
        <taxon>Rickettsiaceae</taxon>
        <taxon>Rickettsieae</taxon>
        <taxon>Rickettsia</taxon>
        <taxon>spotted fever group</taxon>
    </lineage>
</organism>
<dbReference type="SUPFAM" id="SSF50249">
    <property type="entry name" value="Nucleic acid-binding proteins"/>
    <property type="match status" value="2"/>
</dbReference>
<sequence length="188" mass="21429">MKISANSIRTGNILVYNNDLWVVSKAPEHTQPGKGGAYVQVEMKNLKTGTKRNERFSSSDYLEKAELEQKDYQFLYFEGDDLVLMDTKHFDQINVPKEILEEKLPFLTENMIVKVEFYNEKPLNIELPPTVILEISETDPVIKGATATASYKPAILENGIKVKVPQYLEIGEKIVVKTDDITYVERAK</sequence>
<dbReference type="InterPro" id="IPR014722">
    <property type="entry name" value="Rib_uL2_dom2"/>
</dbReference>
<dbReference type="HAMAP" id="MF_00141">
    <property type="entry name" value="EF_P"/>
    <property type="match status" value="1"/>
</dbReference>
<dbReference type="FunFam" id="2.40.50.140:FF:000009">
    <property type="entry name" value="Elongation factor P"/>
    <property type="match status" value="1"/>
</dbReference>
<evidence type="ECO:0000313" key="12">
    <source>
        <dbReference type="EMBL" id="CEO17172.1"/>
    </source>
</evidence>
<evidence type="ECO:0000256" key="6">
    <source>
        <dbReference type="ARBA" id="ARBA00022917"/>
    </source>
</evidence>
<dbReference type="NCBIfam" id="TIGR00038">
    <property type="entry name" value="efp"/>
    <property type="match status" value="1"/>
</dbReference>
<proteinExistence type="inferred from homology"/>
<dbReference type="InterPro" id="IPR020599">
    <property type="entry name" value="Transl_elong_fac_P/YeiP"/>
</dbReference>
<dbReference type="PIRSF" id="PIRSF005901">
    <property type="entry name" value="EF-P"/>
    <property type="match status" value="1"/>
</dbReference>
<evidence type="ECO:0000256" key="8">
    <source>
        <dbReference type="NCBIfam" id="TIGR00038"/>
    </source>
</evidence>
<dbReference type="AlphaFoldDB" id="A0A0B7IZ22"/>
<dbReference type="InterPro" id="IPR012340">
    <property type="entry name" value="NA-bd_OB-fold"/>
</dbReference>
<evidence type="ECO:0000256" key="2">
    <source>
        <dbReference type="ARBA" id="ARBA00004815"/>
    </source>
</evidence>
<dbReference type="RefSeq" id="WP_023507647.1">
    <property type="nucleotide sequence ID" value="NZ_LN794217.1"/>
</dbReference>
<gene>
    <name evidence="7 12" type="primary">efp</name>
    <name evidence="12" type="ORF">RMONA_03930</name>
</gene>
<dbReference type="InterPro" id="IPR013185">
    <property type="entry name" value="Transl_elong_KOW-like"/>
</dbReference>
<dbReference type="PROSITE" id="PS01275">
    <property type="entry name" value="EFP"/>
    <property type="match status" value="1"/>
</dbReference>
<comment type="pathway">
    <text evidence="2 7">Protein biosynthesis; polypeptide chain elongation.</text>
</comment>
<dbReference type="SUPFAM" id="SSF50104">
    <property type="entry name" value="Translation proteins SH3-like domain"/>
    <property type="match status" value="1"/>
</dbReference>
<dbReference type="UniPathway" id="UPA00345"/>
<comment type="subcellular location">
    <subcellularLocation>
        <location evidence="1 7">Cytoplasm</location>
    </subcellularLocation>
</comment>
<evidence type="ECO:0000256" key="1">
    <source>
        <dbReference type="ARBA" id="ARBA00004496"/>
    </source>
</evidence>
<feature type="domain" description="Translation elongation factor P/YeiP central" evidence="11">
    <location>
        <begin position="69"/>
        <end position="123"/>
    </location>
</feature>
<dbReference type="SMART" id="SM00841">
    <property type="entry name" value="Elong-fact-P_C"/>
    <property type="match status" value="1"/>
</dbReference>
<dbReference type="HOGENOM" id="CLU_074944_1_1_5"/>
<keyword evidence="13" id="KW-1185">Reference proteome</keyword>
<dbReference type="FunFam" id="2.30.30.30:FF:000003">
    <property type="entry name" value="Elongation factor P"/>
    <property type="match status" value="1"/>
</dbReference>